<gene>
    <name evidence="2" type="ORF">BQ8482_30067</name>
</gene>
<dbReference type="AlphaFoldDB" id="A0A2P9AN80"/>
<feature type="compositionally biased region" description="Basic and acidic residues" evidence="1">
    <location>
        <begin position="46"/>
        <end position="58"/>
    </location>
</feature>
<evidence type="ECO:0000256" key="1">
    <source>
        <dbReference type="SAM" id="MobiDB-lite"/>
    </source>
</evidence>
<feature type="region of interest" description="Disordered" evidence="1">
    <location>
        <begin position="1"/>
        <end position="81"/>
    </location>
</feature>
<feature type="compositionally biased region" description="Basic and acidic residues" evidence="1">
    <location>
        <begin position="1"/>
        <end position="12"/>
    </location>
</feature>
<feature type="compositionally biased region" description="Polar residues" evidence="1">
    <location>
        <begin position="59"/>
        <end position="81"/>
    </location>
</feature>
<dbReference type="Proteomes" id="UP000245698">
    <property type="component" value="Unassembled WGS sequence"/>
</dbReference>
<dbReference type="RefSeq" id="WP_123149533.1">
    <property type="nucleotide sequence ID" value="NZ_FUIG01000037.1"/>
</dbReference>
<evidence type="ECO:0000313" key="3">
    <source>
        <dbReference type="Proteomes" id="UP000245698"/>
    </source>
</evidence>
<keyword evidence="3" id="KW-1185">Reference proteome</keyword>
<proteinExistence type="predicted"/>
<dbReference type="EMBL" id="FUIG01000037">
    <property type="protein sequence ID" value="SJM32611.1"/>
    <property type="molecule type" value="Genomic_DNA"/>
</dbReference>
<protein>
    <submittedName>
        <fullName evidence="2">Uncharacterized protein</fullName>
    </submittedName>
</protein>
<organism evidence="2 3">
    <name type="scientific">Mesorhizobium delmotii</name>
    <dbReference type="NCBI Taxonomy" id="1631247"/>
    <lineage>
        <taxon>Bacteria</taxon>
        <taxon>Pseudomonadati</taxon>
        <taxon>Pseudomonadota</taxon>
        <taxon>Alphaproteobacteria</taxon>
        <taxon>Hyphomicrobiales</taxon>
        <taxon>Phyllobacteriaceae</taxon>
        <taxon>Mesorhizobium</taxon>
    </lineage>
</organism>
<sequence length="81" mass="8757">MTENETRYEHGATKYPPKKVADASDQFSQEAAGNKKPAGGMGLTRSRAEVEDKTRQSEGQDPPRQSSPDSASEKTSSATKQ</sequence>
<accession>A0A2P9AN80</accession>
<evidence type="ECO:0000313" key="2">
    <source>
        <dbReference type="EMBL" id="SJM32611.1"/>
    </source>
</evidence>
<reference evidence="3" key="1">
    <citation type="submission" date="2016-12" db="EMBL/GenBank/DDBJ databases">
        <authorList>
            <person name="Brunel B."/>
        </authorList>
    </citation>
    <scope>NUCLEOTIDE SEQUENCE [LARGE SCALE GENOMIC DNA]</scope>
</reference>
<name>A0A2P9AN80_9HYPH</name>